<dbReference type="Proteomes" id="UP001058974">
    <property type="component" value="Chromosome 5"/>
</dbReference>
<evidence type="ECO:0000259" key="1">
    <source>
        <dbReference type="PROSITE" id="PS50181"/>
    </source>
</evidence>
<dbReference type="PROSITE" id="PS50181">
    <property type="entry name" value="FBOX"/>
    <property type="match status" value="1"/>
</dbReference>
<evidence type="ECO:0000313" key="2">
    <source>
        <dbReference type="EMBL" id="KAI5410702.1"/>
    </source>
</evidence>
<dbReference type="InterPro" id="IPR053781">
    <property type="entry name" value="F-box_AtFBL13-like"/>
</dbReference>
<keyword evidence="3" id="KW-1185">Reference proteome</keyword>
<reference evidence="2 3" key="1">
    <citation type="journal article" date="2022" name="Nat. Genet.">
        <title>Improved pea reference genome and pan-genome highlight genomic features and evolutionary characteristics.</title>
        <authorList>
            <person name="Yang T."/>
            <person name="Liu R."/>
            <person name="Luo Y."/>
            <person name="Hu S."/>
            <person name="Wang D."/>
            <person name="Wang C."/>
            <person name="Pandey M.K."/>
            <person name="Ge S."/>
            <person name="Xu Q."/>
            <person name="Li N."/>
            <person name="Li G."/>
            <person name="Huang Y."/>
            <person name="Saxena R.K."/>
            <person name="Ji Y."/>
            <person name="Li M."/>
            <person name="Yan X."/>
            <person name="He Y."/>
            <person name="Liu Y."/>
            <person name="Wang X."/>
            <person name="Xiang C."/>
            <person name="Varshney R.K."/>
            <person name="Ding H."/>
            <person name="Gao S."/>
            <person name="Zong X."/>
        </authorList>
    </citation>
    <scope>NUCLEOTIDE SEQUENCE [LARGE SCALE GENOMIC DNA]</scope>
    <source>
        <strain evidence="2 3">cv. Zhongwan 6</strain>
    </source>
</reference>
<dbReference type="InterPro" id="IPR036047">
    <property type="entry name" value="F-box-like_dom_sf"/>
</dbReference>
<organism evidence="2 3">
    <name type="scientific">Pisum sativum</name>
    <name type="common">Garden pea</name>
    <name type="synonym">Lathyrus oleraceus</name>
    <dbReference type="NCBI Taxonomy" id="3888"/>
    <lineage>
        <taxon>Eukaryota</taxon>
        <taxon>Viridiplantae</taxon>
        <taxon>Streptophyta</taxon>
        <taxon>Embryophyta</taxon>
        <taxon>Tracheophyta</taxon>
        <taxon>Spermatophyta</taxon>
        <taxon>Magnoliopsida</taxon>
        <taxon>eudicotyledons</taxon>
        <taxon>Gunneridae</taxon>
        <taxon>Pentapetalae</taxon>
        <taxon>rosids</taxon>
        <taxon>fabids</taxon>
        <taxon>Fabales</taxon>
        <taxon>Fabaceae</taxon>
        <taxon>Papilionoideae</taxon>
        <taxon>50 kb inversion clade</taxon>
        <taxon>NPAAA clade</taxon>
        <taxon>Hologalegina</taxon>
        <taxon>IRL clade</taxon>
        <taxon>Fabeae</taxon>
        <taxon>Lathyrus</taxon>
    </lineage>
</organism>
<protein>
    <recommendedName>
        <fullName evidence="1">F-box domain-containing protein</fullName>
    </recommendedName>
</protein>
<dbReference type="AlphaFoldDB" id="A0A9D4WZM0"/>
<dbReference type="Gene3D" id="1.20.1280.50">
    <property type="match status" value="1"/>
</dbReference>
<dbReference type="PANTHER" id="PTHR32212:SF269">
    <property type="entry name" value="F-BOX_RNI_FBD-LIKE DOMAIN PROTEIN"/>
    <property type="match status" value="1"/>
</dbReference>
<accession>A0A9D4WZM0</accession>
<comment type="caution">
    <text evidence="2">The sequence shown here is derived from an EMBL/GenBank/DDBJ whole genome shotgun (WGS) entry which is preliminary data.</text>
</comment>
<dbReference type="SUPFAM" id="SSF81383">
    <property type="entry name" value="F-box domain"/>
    <property type="match status" value="1"/>
</dbReference>
<name>A0A9D4WZM0_PEA</name>
<dbReference type="InterPro" id="IPR001810">
    <property type="entry name" value="F-box_dom"/>
</dbReference>
<proteinExistence type="predicted"/>
<feature type="non-terminal residue" evidence="2">
    <location>
        <position position="1"/>
    </location>
</feature>
<sequence>PQLYQLLPYHSTNINHKTHQKLKNSTIQNLFKNRTNSKMSSESEDRLSDLPDSILHHILSFLNIKHAFQSSILSTRWKNLPNNLPSLKLTSQHFESMKSFNKSVSQILSHRSDSTVVHTLEFTCPQDLVEPHILKRIVKFAVTHHVKRLQISITCDIQQFRGCLFFSQTLTSLQLWVHECIQHWSMLFPNSLNLPSLTSLSLAGFYFGVGDGDDGCAEPFSGFNKLNTLTILSCRVVKARCLCISSTTLANLIMSGYYLINDCQFKLHLCAPSLCNFAFTGTPNQKLRVSHGCSLQHLYIDATDISLNSSVVNSHTLVEEDSEALLSWLQELANIKSLTVSSNTLQVLSFVPDLFKVKFTSLCNLESLKVEMKPLTCELELKLGIAAFRKEGENTEFNLKQGPFIPDGVVDFLLQNSPSAKVNIIPING</sequence>
<feature type="domain" description="F-box" evidence="1">
    <location>
        <begin position="44"/>
        <end position="97"/>
    </location>
</feature>
<evidence type="ECO:0000313" key="3">
    <source>
        <dbReference type="Proteomes" id="UP001058974"/>
    </source>
</evidence>
<dbReference type="CDD" id="cd22160">
    <property type="entry name" value="F-box_AtFBL13-like"/>
    <property type="match status" value="1"/>
</dbReference>
<dbReference type="Pfam" id="PF00646">
    <property type="entry name" value="F-box"/>
    <property type="match status" value="1"/>
</dbReference>
<dbReference type="EMBL" id="JAMSHJ010000005">
    <property type="protein sequence ID" value="KAI5410702.1"/>
    <property type="molecule type" value="Genomic_DNA"/>
</dbReference>
<dbReference type="Gramene" id="Psat05G0600800-T1">
    <property type="protein sequence ID" value="KAI5410702.1"/>
    <property type="gene ID" value="KIW84_056008"/>
</dbReference>
<gene>
    <name evidence="2" type="ORF">KIW84_056008</name>
</gene>
<dbReference type="PANTHER" id="PTHR32212">
    <property type="entry name" value="CYCLIN-LIKE F-BOX"/>
    <property type="match status" value="1"/>
</dbReference>